<organism evidence="1 2">
    <name type="scientific">Liparis tanakae</name>
    <name type="common">Tanaka's snailfish</name>
    <dbReference type="NCBI Taxonomy" id="230148"/>
    <lineage>
        <taxon>Eukaryota</taxon>
        <taxon>Metazoa</taxon>
        <taxon>Chordata</taxon>
        <taxon>Craniata</taxon>
        <taxon>Vertebrata</taxon>
        <taxon>Euteleostomi</taxon>
        <taxon>Actinopterygii</taxon>
        <taxon>Neopterygii</taxon>
        <taxon>Teleostei</taxon>
        <taxon>Neoteleostei</taxon>
        <taxon>Acanthomorphata</taxon>
        <taxon>Eupercaria</taxon>
        <taxon>Perciformes</taxon>
        <taxon>Cottioidei</taxon>
        <taxon>Cottales</taxon>
        <taxon>Liparidae</taxon>
        <taxon>Liparis</taxon>
    </lineage>
</organism>
<protein>
    <submittedName>
        <fullName evidence="1">Uncharacterized protein</fullName>
    </submittedName>
</protein>
<dbReference type="AlphaFoldDB" id="A0A4Z2I5R7"/>
<proteinExistence type="predicted"/>
<accession>A0A4Z2I5R7</accession>
<keyword evidence="2" id="KW-1185">Reference proteome</keyword>
<dbReference type="Proteomes" id="UP000314294">
    <property type="component" value="Unassembled WGS sequence"/>
</dbReference>
<name>A0A4Z2I5R7_9TELE</name>
<evidence type="ECO:0000313" key="2">
    <source>
        <dbReference type="Proteomes" id="UP000314294"/>
    </source>
</evidence>
<gene>
    <name evidence="1" type="ORF">EYF80_016646</name>
</gene>
<comment type="caution">
    <text evidence="1">The sequence shown here is derived from an EMBL/GenBank/DDBJ whole genome shotgun (WGS) entry which is preliminary data.</text>
</comment>
<sequence length="62" mass="6805">MAGLNRKEPWGSEFIGQSGFWWHPAGSQESDICPADIFSCLQAGDGDEEALCPYFSSIILHT</sequence>
<evidence type="ECO:0000313" key="1">
    <source>
        <dbReference type="EMBL" id="TNN73160.1"/>
    </source>
</evidence>
<reference evidence="1 2" key="1">
    <citation type="submission" date="2019-03" db="EMBL/GenBank/DDBJ databases">
        <title>First draft genome of Liparis tanakae, snailfish: a comprehensive survey of snailfish specific genes.</title>
        <authorList>
            <person name="Kim W."/>
            <person name="Song I."/>
            <person name="Jeong J.-H."/>
            <person name="Kim D."/>
            <person name="Kim S."/>
            <person name="Ryu S."/>
            <person name="Song J.Y."/>
            <person name="Lee S.K."/>
        </authorList>
    </citation>
    <scope>NUCLEOTIDE SEQUENCE [LARGE SCALE GENOMIC DNA]</scope>
    <source>
        <tissue evidence="1">Muscle</tissue>
    </source>
</reference>
<dbReference type="EMBL" id="SRLO01000128">
    <property type="protein sequence ID" value="TNN73160.1"/>
    <property type="molecule type" value="Genomic_DNA"/>
</dbReference>